<keyword evidence="2" id="KW-1185">Reference proteome</keyword>
<name>A0ABV5H276_9FLAO</name>
<proteinExistence type="predicted"/>
<organism evidence="1 2">
    <name type="scientific">Algibacter miyuki</name>
    <dbReference type="NCBI Taxonomy" id="1306933"/>
    <lineage>
        <taxon>Bacteria</taxon>
        <taxon>Pseudomonadati</taxon>
        <taxon>Bacteroidota</taxon>
        <taxon>Flavobacteriia</taxon>
        <taxon>Flavobacteriales</taxon>
        <taxon>Flavobacteriaceae</taxon>
        <taxon>Algibacter</taxon>
    </lineage>
</organism>
<reference evidence="1 2" key="1">
    <citation type="submission" date="2024-09" db="EMBL/GenBank/DDBJ databases">
        <authorList>
            <person name="Sun Q."/>
            <person name="Mori K."/>
        </authorList>
    </citation>
    <scope>NUCLEOTIDE SEQUENCE [LARGE SCALE GENOMIC DNA]</scope>
    <source>
        <strain evidence="1 2">CECT 8300</strain>
    </source>
</reference>
<dbReference type="EMBL" id="JBHMFA010000010">
    <property type="protein sequence ID" value="MFB9105992.1"/>
    <property type="molecule type" value="Genomic_DNA"/>
</dbReference>
<evidence type="ECO:0000313" key="1">
    <source>
        <dbReference type="EMBL" id="MFB9105992.1"/>
    </source>
</evidence>
<gene>
    <name evidence="1" type="ORF">ACFFU1_13875</name>
</gene>
<sequence length="168" mass="19877">MKKIITLYFILNCWNLTFGQNEKFDSINSIISKIESNKNLNKSKFDYNKLNPVLITKGSTLEVWSKNAEILKTKERMLLSWGIFIGVTYFSENKPIQYFEIEKNFETEEKNYKKSIQVFKIEYYYLNCNNLLNCIKIEGERKNSFGDIKYLPKAHITPLKYAKKALKI</sequence>
<evidence type="ECO:0000313" key="2">
    <source>
        <dbReference type="Proteomes" id="UP001589590"/>
    </source>
</evidence>
<dbReference type="RefSeq" id="WP_290268463.1">
    <property type="nucleotide sequence ID" value="NZ_JAUFQP010000007.1"/>
</dbReference>
<accession>A0ABV5H276</accession>
<protein>
    <submittedName>
        <fullName evidence="1">Uncharacterized protein</fullName>
    </submittedName>
</protein>
<dbReference type="Proteomes" id="UP001589590">
    <property type="component" value="Unassembled WGS sequence"/>
</dbReference>
<comment type="caution">
    <text evidence="1">The sequence shown here is derived from an EMBL/GenBank/DDBJ whole genome shotgun (WGS) entry which is preliminary data.</text>
</comment>